<dbReference type="CDD" id="cd07374">
    <property type="entry name" value="CYTH-like_Pase"/>
    <property type="match status" value="1"/>
</dbReference>
<reference evidence="3" key="1">
    <citation type="submission" date="2024-05" db="EMBL/GenBank/DDBJ databases">
        <authorList>
            <person name="Cai S.Y."/>
            <person name="Jin L.M."/>
            <person name="Li H.R."/>
        </authorList>
    </citation>
    <scope>NUCLEOTIDE SEQUENCE</scope>
    <source>
        <strain evidence="3">A5-74</strain>
    </source>
</reference>
<evidence type="ECO:0000313" key="3">
    <source>
        <dbReference type="EMBL" id="XCG64303.1"/>
    </source>
</evidence>
<proteinExistence type="predicted"/>
<sequence length="535" mass="58004">MSTPLIGHREIETKLEVPDGPDWAEIPDPTEDPAVTAIGIAGRRPTETHQLDAQYYDTESLDLLSSRVTLRRRTGGHDAGWHLKLPARQEDPRASDHPKLPQQAEERREWHIPFTADQPAAASSDTVRERGSAGTGDRSARSVPAPLLRAVIGTARGRWIGPVARLHTERTVTVLEGADGTPLLEIADDRVSGQRYGDEDTVTWREVEVELLEGTTDQLHAVVDHLTSRGATVSRRPSKVGTVLTPSTLPEAAHTLAGRLLRRSRDSLVTADRSLRMDVGNAAPLAFSAIRSARAVSELLGAADRPAAAALHQWERVVSGERDVQVGRALLLGELTDTHVRHADQAHGIVELELNRRERRLAEAITSQLDSEEHFALLKDWDELADGGATPVIEADRIEERIDAIWHDLQDAVDAALSDPDFSSAVADAHGAAVLARDCLLALMPEFVPDAQMDAEDTVGALDTVIAALAVHRDARKAATLVETLADDPMTDGPVGFVLGRLYALMISTQHGALEDFGDVWDELGETRLSISVAG</sequence>
<feature type="compositionally biased region" description="Basic and acidic residues" evidence="1">
    <location>
        <begin position="77"/>
        <end position="111"/>
    </location>
</feature>
<dbReference type="Pfam" id="PF01928">
    <property type="entry name" value="CYTH"/>
    <property type="match status" value="1"/>
</dbReference>
<dbReference type="Gene3D" id="2.40.320.10">
    <property type="entry name" value="Hypothetical Protein Pfu-838710-001"/>
    <property type="match status" value="1"/>
</dbReference>
<dbReference type="SUPFAM" id="SSF55154">
    <property type="entry name" value="CYTH-like phosphatases"/>
    <property type="match status" value="1"/>
</dbReference>
<dbReference type="InterPro" id="IPR033469">
    <property type="entry name" value="CYTH-like_dom_sf"/>
</dbReference>
<dbReference type="AlphaFoldDB" id="A0AAU8DRD0"/>
<dbReference type="InterPro" id="IPR023577">
    <property type="entry name" value="CYTH_domain"/>
</dbReference>
<gene>
    <name evidence="3" type="ORF">ABLG96_02835</name>
</gene>
<dbReference type="EMBL" id="CP159218">
    <property type="protein sequence ID" value="XCG64303.1"/>
    <property type="molecule type" value="Genomic_DNA"/>
</dbReference>
<name>A0AAU8DRD0_9ACTN</name>
<accession>A0AAU8DRD0</accession>
<protein>
    <submittedName>
        <fullName evidence="3">CYTH domain-containing protein</fullName>
    </submittedName>
</protein>
<dbReference type="RefSeq" id="WP_353649916.1">
    <property type="nucleotide sequence ID" value="NZ_CP159218.1"/>
</dbReference>
<dbReference type="SMART" id="SM01118">
    <property type="entry name" value="CYTH"/>
    <property type="match status" value="1"/>
</dbReference>
<feature type="domain" description="CYTH" evidence="2">
    <location>
        <begin position="8"/>
        <end position="247"/>
    </location>
</feature>
<evidence type="ECO:0000259" key="2">
    <source>
        <dbReference type="SMART" id="SM01118"/>
    </source>
</evidence>
<organism evidence="3">
    <name type="scientific">Nakamurella sp. A5-74</name>
    <dbReference type="NCBI Taxonomy" id="3158264"/>
    <lineage>
        <taxon>Bacteria</taxon>
        <taxon>Bacillati</taxon>
        <taxon>Actinomycetota</taxon>
        <taxon>Actinomycetes</taxon>
        <taxon>Nakamurellales</taxon>
        <taxon>Nakamurellaceae</taxon>
        <taxon>Nakamurella</taxon>
    </lineage>
</organism>
<feature type="region of interest" description="Disordered" evidence="1">
    <location>
        <begin position="77"/>
        <end position="141"/>
    </location>
</feature>
<evidence type="ECO:0000256" key="1">
    <source>
        <dbReference type="SAM" id="MobiDB-lite"/>
    </source>
</evidence>